<evidence type="ECO:0000256" key="1">
    <source>
        <dbReference type="SAM" id="MobiDB-lite"/>
    </source>
</evidence>
<comment type="caution">
    <text evidence="2">The sequence shown here is derived from an EMBL/GenBank/DDBJ whole genome shotgun (WGS) entry which is preliminary data.</text>
</comment>
<protein>
    <recommendedName>
        <fullName evidence="4">Death domain-containing protein</fullName>
    </recommendedName>
</protein>
<name>A0AA35WBY8_GEOBA</name>
<feature type="compositionally biased region" description="Polar residues" evidence="1">
    <location>
        <begin position="248"/>
        <end position="261"/>
    </location>
</feature>
<dbReference type="Proteomes" id="UP001174909">
    <property type="component" value="Unassembled WGS sequence"/>
</dbReference>
<evidence type="ECO:0008006" key="4">
    <source>
        <dbReference type="Google" id="ProtNLM"/>
    </source>
</evidence>
<dbReference type="Gene3D" id="1.10.533.10">
    <property type="entry name" value="Death Domain, Fas"/>
    <property type="match status" value="1"/>
</dbReference>
<sequence>MSEAKPQLGDLDLGLYELTWSEVISMSVQLGMDFAVLRKIDESTNPNIRVLTAMDSWLKSDPNASWNKVVRALKAIKKDVLAQRLENTYDMTAPAGPSAAVTDDGAPGSFSPPRPPGTQHSSVSTSATPQASADQGLLTVMYEALIPAQNSSRFLGLKLGLPPHAVEAIHSQHRNPKDCLLQVLTEFLKQVDPDEAWSTVVAALRSRAVNLPRLAIEIEAQYCTSPSSHPSSSPSSLSSLLLTSQGDQTCSASRPTITQVEPASPTGPARSDTPTLPKLMRFPKKSGGHFNIITCIGPNHRMFGIFLLDDERGEITDAMFQSELGRPDAILQKIFSRWLQGTGRAPRSWETLVTVLEEMGVVGELASTVRENLR</sequence>
<organism evidence="2 3">
    <name type="scientific">Geodia barretti</name>
    <name type="common">Barrett's horny sponge</name>
    <dbReference type="NCBI Taxonomy" id="519541"/>
    <lineage>
        <taxon>Eukaryota</taxon>
        <taxon>Metazoa</taxon>
        <taxon>Porifera</taxon>
        <taxon>Demospongiae</taxon>
        <taxon>Heteroscleromorpha</taxon>
        <taxon>Tetractinellida</taxon>
        <taxon>Astrophorina</taxon>
        <taxon>Geodiidae</taxon>
        <taxon>Geodia</taxon>
    </lineage>
</organism>
<feature type="region of interest" description="Disordered" evidence="1">
    <location>
        <begin position="92"/>
        <end position="130"/>
    </location>
</feature>
<feature type="compositionally biased region" description="Polar residues" evidence="1">
    <location>
        <begin position="118"/>
        <end position="130"/>
    </location>
</feature>
<reference evidence="2" key="1">
    <citation type="submission" date="2023-03" db="EMBL/GenBank/DDBJ databases">
        <authorList>
            <person name="Steffen K."/>
            <person name="Cardenas P."/>
        </authorList>
    </citation>
    <scope>NUCLEOTIDE SEQUENCE</scope>
</reference>
<feature type="region of interest" description="Disordered" evidence="1">
    <location>
        <begin position="248"/>
        <end position="277"/>
    </location>
</feature>
<dbReference type="EMBL" id="CASHTH010000927">
    <property type="protein sequence ID" value="CAI8009145.1"/>
    <property type="molecule type" value="Genomic_DNA"/>
</dbReference>
<dbReference type="AlphaFoldDB" id="A0AA35WBY8"/>
<accession>A0AA35WBY8</accession>
<dbReference type="InterPro" id="IPR011029">
    <property type="entry name" value="DEATH-like_dom_sf"/>
</dbReference>
<keyword evidence="3" id="KW-1185">Reference proteome</keyword>
<evidence type="ECO:0000313" key="2">
    <source>
        <dbReference type="EMBL" id="CAI8009145.1"/>
    </source>
</evidence>
<gene>
    <name evidence="2" type="ORF">GBAR_LOCUS6194</name>
</gene>
<proteinExistence type="predicted"/>
<evidence type="ECO:0000313" key="3">
    <source>
        <dbReference type="Proteomes" id="UP001174909"/>
    </source>
</evidence>